<protein>
    <submittedName>
        <fullName evidence="6">LysR family transcriptional regulator</fullName>
    </submittedName>
</protein>
<evidence type="ECO:0000256" key="1">
    <source>
        <dbReference type="ARBA" id="ARBA00009437"/>
    </source>
</evidence>
<keyword evidence="4" id="KW-0804">Transcription</keyword>
<evidence type="ECO:0000256" key="3">
    <source>
        <dbReference type="ARBA" id="ARBA00023125"/>
    </source>
</evidence>
<organism evidence="6 7">
    <name type="scientific">Paraburkholderia strydomiana</name>
    <dbReference type="NCBI Taxonomy" id="1245417"/>
    <lineage>
        <taxon>Bacteria</taxon>
        <taxon>Pseudomonadati</taxon>
        <taxon>Pseudomonadota</taxon>
        <taxon>Betaproteobacteria</taxon>
        <taxon>Burkholderiales</taxon>
        <taxon>Burkholderiaceae</taxon>
        <taxon>Paraburkholderia</taxon>
    </lineage>
</organism>
<accession>A0ABW9ER08</accession>
<dbReference type="PANTHER" id="PTHR30537:SF3">
    <property type="entry name" value="TRANSCRIPTIONAL REGULATORY PROTEIN"/>
    <property type="match status" value="1"/>
</dbReference>
<comment type="caution">
    <text evidence="6">The sequence shown here is derived from an EMBL/GenBank/DDBJ whole genome shotgun (WGS) entry which is preliminary data.</text>
</comment>
<dbReference type="InterPro" id="IPR058163">
    <property type="entry name" value="LysR-type_TF_proteobact-type"/>
</dbReference>
<proteinExistence type="inferred from homology"/>
<dbReference type="Pfam" id="PF00126">
    <property type="entry name" value="HTH_1"/>
    <property type="match status" value="1"/>
</dbReference>
<reference evidence="6 7" key="1">
    <citation type="journal article" date="2024" name="Chem. Sci.">
        <title>Discovery of megapolipeptins by genome mining of a Burkholderiales bacteria collection.</title>
        <authorList>
            <person name="Paulo B.S."/>
            <person name="Recchia M.J.J."/>
            <person name="Lee S."/>
            <person name="Fergusson C.H."/>
            <person name="Romanowski S.B."/>
            <person name="Hernandez A."/>
            <person name="Krull N."/>
            <person name="Liu D.Y."/>
            <person name="Cavanagh H."/>
            <person name="Bos A."/>
            <person name="Gray C.A."/>
            <person name="Murphy B.T."/>
            <person name="Linington R.G."/>
            <person name="Eustaquio A.S."/>
        </authorList>
    </citation>
    <scope>NUCLEOTIDE SEQUENCE [LARGE SCALE GENOMIC DNA]</scope>
    <source>
        <strain evidence="6 7">RL17-350-BIC-E</strain>
    </source>
</reference>
<dbReference type="Pfam" id="PF03466">
    <property type="entry name" value="LysR_substrate"/>
    <property type="match status" value="1"/>
</dbReference>
<evidence type="ECO:0000256" key="4">
    <source>
        <dbReference type="ARBA" id="ARBA00023163"/>
    </source>
</evidence>
<dbReference type="InterPro" id="IPR005119">
    <property type="entry name" value="LysR_subst-bd"/>
</dbReference>
<dbReference type="Proteomes" id="UP001629392">
    <property type="component" value="Unassembled WGS sequence"/>
</dbReference>
<dbReference type="SUPFAM" id="SSF46785">
    <property type="entry name" value="Winged helix' DNA-binding domain"/>
    <property type="match status" value="1"/>
</dbReference>
<dbReference type="InterPro" id="IPR000847">
    <property type="entry name" value="LysR_HTH_N"/>
</dbReference>
<keyword evidence="2" id="KW-0805">Transcription regulation</keyword>
<evidence type="ECO:0000256" key="2">
    <source>
        <dbReference type="ARBA" id="ARBA00023015"/>
    </source>
</evidence>
<evidence type="ECO:0000259" key="5">
    <source>
        <dbReference type="PROSITE" id="PS50931"/>
    </source>
</evidence>
<dbReference type="Gene3D" id="3.40.190.290">
    <property type="match status" value="1"/>
</dbReference>
<keyword evidence="7" id="KW-1185">Reference proteome</keyword>
<evidence type="ECO:0000313" key="6">
    <source>
        <dbReference type="EMBL" id="MFM0721491.1"/>
    </source>
</evidence>
<dbReference type="EMBL" id="JAQQCL010000046">
    <property type="protein sequence ID" value="MFM0721491.1"/>
    <property type="molecule type" value="Genomic_DNA"/>
</dbReference>
<dbReference type="InterPro" id="IPR036390">
    <property type="entry name" value="WH_DNA-bd_sf"/>
</dbReference>
<sequence>MNLNRLSWDDLRIFLSVARAGNLSKAGRALTMDHATVGRRVSALEFALGTPVFERDRTGYRLNAQGRDMLTFVEAIEANVLALGDTLDADHPDLTGHVRIATMEGIASLYLSEQCVELKRQHPSIAIELVTSAHDVRISHREADIFLGFFEPLGPNLDIRRIGQFPLHLYAHAVYLRESGTPKSVKDLRKHRFVGYIPDLIQLDAVRWLDDVIVNPSVGFFSSSMLAQMFAAASGAGIVMLPAFARAERFGLVRILDGQIDVRRDVWLSSHQYLQRVPRMRKVATFLAEIMERDYPMR</sequence>
<dbReference type="Gene3D" id="1.10.10.10">
    <property type="entry name" value="Winged helix-like DNA-binding domain superfamily/Winged helix DNA-binding domain"/>
    <property type="match status" value="1"/>
</dbReference>
<gene>
    <name evidence="6" type="ORF">PQQ73_34890</name>
</gene>
<comment type="similarity">
    <text evidence="1">Belongs to the LysR transcriptional regulatory family.</text>
</comment>
<dbReference type="PANTHER" id="PTHR30537">
    <property type="entry name" value="HTH-TYPE TRANSCRIPTIONAL REGULATOR"/>
    <property type="match status" value="1"/>
</dbReference>
<dbReference type="PROSITE" id="PS50931">
    <property type="entry name" value="HTH_LYSR"/>
    <property type="match status" value="1"/>
</dbReference>
<name>A0ABW9ER08_9BURK</name>
<dbReference type="RefSeq" id="WP_408157603.1">
    <property type="nucleotide sequence ID" value="NZ_JAQQCL010000046.1"/>
</dbReference>
<feature type="domain" description="HTH lysR-type" evidence="5">
    <location>
        <begin position="6"/>
        <end position="63"/>
    </location>
</feature>
<keyword evidence="3" id="KW-0238">DNA-binding</keyword>
<dbReference type="SUPFAM" id="SSF53850">
    <property type="entry name" value="Periplasmic binding protein-like II"/>
    <property type="match status" value="1"/>
</dbReference>
<evidence type="ECO:0000313" key="7">
    <source>
        <dbReference type="Proteomes" id="UP001629392"/>
    </source>
</evidence>
<dbReference type="InterPro" id="IPR036388">
    <property type="entry name" value="WH-like_DNA-bd_sf"/>
</dbReference>